<reference evidence="1 2" key="2">
    <citation type="journal article" date="2008" name="Nature">
        <title>The Phaeodactylum genome reveals the evolutionary history of diatom genomes.</title>
        <authorList>
            <person name="Bowler C."/>
            <person name="Allen A.E."/>
            <person name="Badger J.H."/>
            <person name="Grimwood J."/>
            <person name="Jabbari K."/>
            <person name="Kuo A."/>
            <person name="Maheswari U."/>
            <person name="Martens C."/>
            <person name="Maumus F."/>
            <person name="Otillar R.P."/>
            <person name="Rayko E."/>
            <person name="Salamov A."/>
            <person name="Vandepoele K."/>
            <person name="Beszteri B."/>
            <person name="Gruber A."/>
            <person name="Heijde M."/>
            <person name="Katinka M."/>
            <person name="Mock T."/>
            <person name="Valentin K."/>
            <person name="Verret F."/>
            <person name="Berges J.A."/>
            <person name="Brownlee C."/>
            <person name="Cadoret J.P."/>
            <person name="Chiovitti A."/>
            <person name="Choi C.J."/>
            <person name="Coesel S."/>
            <person name="De Martino A."/>
            <person name="Detter J.C."/>
            <person name="Durkin C."/>
            <person name="Falciatore A."/>
            <person name="Fournet J."/>
            <person name="Haruta M."/>
            <person name="Huysman M.J."/>
            <person name="Jenkins B.D."/>
            <person name="Jiroutova K."/>
            <person name="Jorgensen R.E."/>
            <person name="Joubert Y."/>
            <person name="Kaplan A."/>
            <person name="Kroger N."/>
            <person name="Kroth P.G."/>
            <person name="La Roche J."/>
            <person name="Lindquist E."/>
            <person name="Lommer M."/>
            <person name="Martin-Jezequel V."/>
            <person name="Lopez P.J."/>
            <person name="Lucas S."/>
            <person name="Mangogna M."/>
            <person name="McGinnis K."/>
            <person name="Medlin L.K."/>
            <person name="Montsant A."/>
            <person name="Oudot-Le Secq M.P."/>
            <person name="Napoli C."/>
            <person name="Obornik M."/>
            <person name="Parker M.S."/>
            <person name="Petit J.L."/>
            <person name="Porcel B.M."/>
            <person name="Poulsen N."/>
            <person name="Robison M."/>
            <person name="Rychlewski L."/>
            <person name="Rynearson T.A."/>
            <person name="Schmutz J."/>
            <person name="Shapiro H."/>
            <person name="Siaut M."/>
            <person name="Stanley M."/>
            <person name="Sussman M.R."/>
            <person name="Taylor A.R."/>
            <person name="Vardi A."/>
            <person name="von Dassow P."/>
            <person name="Vyverman W."/>
            <person name="Willis A."/>
            <person name="Wyrwicz L.S."/>
            <person name="Rokhsar D.S."/>
            <person name="Weissenbach J."/>
            <person name="Armbrust E.V."/>
            <person name="Green B.R."/>
            <person name="Van de Peer Y."/>
            <person name="Grigoriev I.V."/>
        </authorList>
    </citation>
    <scope>NUCLEOTIDE SEQUENCE [LARGE SCALE GENOMIC DNA]</scope>
    <source>
        <strain evidence="1 2">CCMP1335</strain>
    </source>
</reference>
<evidence type="ECO:0000313" key="2">
    <source>
        <dbReference type="Proteomes" id="UP000001449"/>
    </source>
</evidence>
<organism evidence="1 2">
    <name type="scientific">Thalassiosira pseudonana</name>
    <name type="common">Marine diatom</name>
    <name type="synonym">Cyclotella nana</name>
    <dbReference type="NCBI Taxonomy" id="35128"/>
    <lineage>
        <taxon>Eukaryota</taxon>
        <taxon>Sar</taxon>
        <taxon>Stramenopiles</taxon>
        <taxon>Ochrophyta</taxon>
        <taxon>Bacillariophyta</taxon>
        <taxon>Coscinodiscophyceae</taxon>
        <taxon>Thalassiosirophycidae</taxon>
        <taxon>Thalassiosirales</taxon>
        <taxon>Thalassiosiraceae</taxon>
        <taxon>Thalassiosira</taxon>
    </lineage>
</organism>
<sequence>MVVADIAVVSTAAAGRRNQRSRRLVVLCCIARVRSLKQFWQTHLLSTSALCSIDPSTLLENFFLFFPLCIPNQCSMSICRSHLLQLCFCHLTCLNRSIDDCRCTTGRFIPYSLRCVLRLKVRTKSQSLRCHG</sequence>
<accession>B8BTE3</accession>
<dbReference type="HOGENOM" id="CLU_1921357_0_0_1"/>
<dbReference type="RefSeq" id="XP_002287144.1">
    <property type="nucleotide sequence ID" value="XM_002287108.1"/>
</dbReference>
<name>B8BTE3_THAPS</name>
<keyword evidence="2" id="KW-1185">Reference proteome</keyword>
<dbReference type="EMBL" id="CM000639">
    <property type="protein sequence ID" value="EED94587.1"/>
    <property type="molecule type" value="Genomic_DNA"/>
</dbReference>
<gene>
    <name evidence="1" type="ORF">THAPSDRAFT_268167</name>
</gene>
<dbReference type="KEGG" id="tps:THAPSDRAFT_268167"/>
<dbReference type="InParanoid" id="B8BTE3"/>
<evidence type="ECO:0000313" key="1">
    <source>
        <dbReference type="EMBL" id="EED94587.1"/>
    </source>
</evidence>
<dbReference type="PaxDb" id="35128-Thaps268167"/>
<protein>
    <submittedName>
        <fullName evidence="1">Uncharacterized protein</fullName>
    </submittedName>
</protein>
<dbReference type="AlphaFoldDB" id="B8BTE3"/>
<dbReference type="GeneID" id="7442196"/>
<dbReference type="Proteomes" id="UP000001449">
    <property type="component" value="Chromosome 2"/>
</dbReference>
<proteinExistence type="predicted"/>
<reference evidence="1 2" key="1">
    <citation type="journal article" date="2004" name="Science">
        <title>The genome of the diatom Thalassiosira pseudonana: ecology, evolution, and metabolism.</title>
        <authorList>
            <person name="Armbrust E.V."/>
            <person name="Berges J.A."/>
            <person name="Bowler C."/>
            <person name="Green B.R."/>
            <person name="Martinez D."/>
            <person name="Putnam N.H."/>
            <person name="Zhou S."/>
            <person name="Allen A.E."/>
            <person name="Apt K.E."/>
            <person name="Bechner M."/>
            <person name="Brzezinski M.A."/>
            <person name="Chaal B.K."/>
            <person name="Chiovitti A."/>
            <person name="Davis A.K."/>
            <person name="Demarest M.S."/>
            <person name="Detter J.C."/>
            <person name="Glavina T."/>
            <person name="Goodstein D."/>
            <person name="Hadi M.Z."/>
            <person name="Hellsten U."/>
            <person name="Hildebrand M."/>
            <person name="Jenkins B.D."/>
            <person name="Jurka J."/>
            <person name="Kapitonov V.V."/>
            <person name="Kroger N."/>
            <person name="Lau W.W."/>
            <person name="Lane T.W."/>
            <person name="Larimer F.W."/>
            <person name="Lippmeier J.C."/>
            <person name="Lucas S."/>
            <person name="Medina M."/>
            <person name="Montsant A."/>
            <person name="Obornik M."/>
            <person name="Parker M.S."/>
            <person name="Palenik B."/>
            <person name="Pazour G.J."/>
            <person name="Richardson P.M."/>
            <person name="Rynearson T.A."/>
            <person name="Saito M.A."/>
            <person name="Schwartz D.C."/>
            <person name="Thamatrakoln K."/>
            <person name="Valentin K."/>
            <person name="Vardi A."/>
            <person name="Wilkerson F.P."/>
            <person name="Rokhsar D.S."/>
        </authorList>
    </citation>
    <scope>NUCLEOTIDE SEQUENCE [LARGE SCALE GENOMIC DNA]</scope>
    <source>
        <strain evidence="1 2">CCMP1335</strain>
    </source>
</reference>